<keyword evidence="9" id="KW-0325">Glycoprotein</keyword>
<evidence type="ECO:0000256" key="7">
    <source>
        <dbReference type="ARBA" id="ARBA00023034"/>
    </source>
</evidence>
<evidence type="ECO:0000256" key="9">
    <source>
        <dbReference type="ARBA" id="ARBA00023180"/>
    </source>
</evidence>
<keyword evidence="6" id="KW-1133">Transmembrane helix</keyword>
<proteinExistence type="inferred from homology"/>
<gene>
    <name evidence="11" type="primary">LOC102806609</name>
</gene>
<evidence type="ECO:0000256" key="6">
    <source>
        <dbReference type="ARBA" id="ARBA00022989"/>
    </source>
</evidence>
<dbReference type="SUPFAM" id="SSF52540">
    <property type="entry name" value="P-loop containing nucleoside triphosphate hydrolases"/>
    <property type="match status" value="1"/>
</dbReference>
<evidence type="ECO:0000313" key="10">
    <source>
        <dbReference type="Proteomes" id="UP000694865"/>
    </source>
</evidence>
<comment type="subcellular location">
    <subcellularLocation>
        <location evidence="1">Golgi apparatus membrane</location>
        <topology evidence="1">Single-pass type II membrane protein</topology>
    </subcellularLocation>
</comment>
<keyword evidence="10" id="KW-1185">Reference proteome</keyword>
<evidence type="ECO:0000256" key="1">
    <source>
        <dbReference type="ARBA" id="ARBA00004323"/>
    </source>
</evidence>
<dbReference type="GeneID" id="102806609"/>
<dbReference type="PANTHER" id="PTHR14647">
    <property type="entry name" value="GALACTOSE-3-O-SULFOTRANSFERASE"/>
    <property type="match status" value="1"/>
</dbReference>
<evidence type="ECO:0000256" key="4">
    <source>
        <dbReference type="ARBA" id="ARBA00022692"/>
    </source>
</evidence>
<keyword evidence="7" id="KW-0333">Golgi apparatus</keyword>
<dbReference type="Proteomes" id="UP000694865">
    <property type="component" value="Unplaced"/>
</dbReference>
<dbReference type="Pfam" id="PF06990">
    <property type="entry name" value="Gal-3-0_sulfotr"/>
    <property type="match status" value="1"/>
</dbReference>
<organism evidence="10 11">
    <name type="scientific">Saccoglossus kowalevskii</name>
    <name type="common">Acorn worm</name>
    <dbReference type="NCBI Taxonomy" id="10224"/>
    <lineage>
        <taxon>Eukaryota</taxon>
        <taxon>Metazoa</taxon>
        <taxon>Hemichordata</taxon>
        <taxon>Enteropneusta</taxon>
        <taxon>Harrimaniidae</taxon>
        <taxon>Saccoglossus</taxon>
    </lineage>
</organism>
<evidence type="ECO:0000256" key="3">
    <source>
        <dbReference type="ARBA" id="ARBA00022679"/>
    </source>
</evidence>
<accession>A0ABM0LWC3</accession>
<dbReference type="InterPro" id="IPR027417">
    <property type="entry name" value="P-loop_NTPase"/>
</dbReference>
<evidence type="ECO:0000313" key="11">
    <source>
        <dbReference type="RefSeq" id="XP_006812064.1"/>
    </source>
</evidence>
<protein>
    <submittedName>
        <fullName evidence="11">Galactose-3-O-sulfotransferase 2-like</fullName>
    </submittedName>
</protein>
<dbReference type="InterPro" id="IPR009729">
    <property type="entry name" value="Gal-3-0_sulfotransfrase"/>
</dbReference>
<dbReference type="Gene3D" id="3.40.50.300">
    <property type="entry name" value="P-loop containing nucleotide triphosphate hydrolases"/>
    <property type="match status" value="1"/>
</dbReference>
<reference evidence="11" key="1">
    <citation type="submission" date="2025-08" db="UniProtKB">
        <authorList>
            <consortium name="RefSeq"/>
        </authorList>
    </citation>
    <scope>IDENTIFICATION</scope>
    <source>
        <tissue evidence="11">Testes</tissue>
    </source>
</reference>
<name>A0ABM0LWC3_SACKO</name>
<comment type="similarity">
    <text evidence="2">Belongs to the galactose-3-O-sulfotransferase family.</text>
</comment>
<evidence type="ECO:0000256" key="5">
    <source>
        <dbReference type="ARBA" id="ARBA00022968"/>
    </source>
</evidence>
<evidence type="ECO:0000256" key="8">
    <source>
        <dbReference type="ARBA" id="ARBA00023136"/>
    </source>
</evidence>
<keyword evidence="5" id="KW-0735">Signal-anchor</keyword>
<keyword evidence="8" id="KW-0472">Membrane</keyword>
<keyword evidence="4" id="KW-0812">Transmembrane</keyword>
<dbReference type="PANTHER" id="PTHR14647:SF85">
    <property type="entry name" value="GALACTOSYLCERAMIDE SULFOTRANSFERASE-LIKE"/>
    <property type="match status" value="1"/>
</dbReference>
<dbReference type="RefSeq" id="XP_006812064.1">
    <property type="nucleotide sequence ID" value="XM_006812001.1"/>
</dbReference>
<evidence type="ECO:0000256" key="2">
    <source>
        <dbReference type="ARBA" id="ARBA00008124"/>
    </source>
</evidence>
<sequence length="350" mass="41046">MVIWINSNESSFQFRNGQYPSYKAVRLRQQRPELMKYHPVNNVVFIKTHKTAGTSLHCLICRYGYKNNLSFVFSRYNRENGHIRKTALNTSRFLPPLDYNGTRDPVFNILTGHVTYAKRTINTFMSGEPKFITIVREPASQIESHMNFFHHKSEVLRGIDTFLKDVNYFQNGGTSGSRNNQIRDLGLTLIQTANETIVNNTINKLDEEFDLVLIAEYFDESLILLRRLMCWEFEDIVYLTKNTRPKRDTITNTFRQNVYKWSRADMLLYNHFNFTLWSNIRALGPKFHAELATFRALLNDTSTRCSASKIVKRYSNGVKHFEYSTSNSTFCKQLGMSHEDWYQSISKRQQ</sequence>
<keyword evidence="3" id="KW-0808">Transferase</keyword>